<protein>
    <submittedName>
        <fullName evidence="4">2-dehydro-3-deoxy-D-arabinonate dehydratase</fullName>
    </submittedName>
</protein>
<dbReference type="GO" id="GO:0046872">
    <property type="term" value="F:metal ion binding"/>
    <property type="evidence" value="ECO:0007669"/>
    <property type="project" value="UniProtKB-KW"/>
</dbReference>
<dbReference type="Pfam" id="PF01557">
    <property type="entry name" value="FAA_hydrolase"/>
    <property type="match status" value="1"/>
</dbReference>
<proteinExistence type="inferred from homology"/>
<dbReference type="EMBL" id="PJMY01000003">
    <property type="protein sequence ID" value="PKV95288.1"/>
    <property type="molecule type" value="Genomic_DNA"/>
</dbReference>
<name>A0A2N3WN45_9PSEU</name>
<comment type="similarity">
    <text evidence="1">Belongs to the FAH family.</text>
</comment>
<dbReference type="PANTHER" id="PTHR42796">
    <property type="entry name" value="FUMARYLACETOACETATE HYDROLASE DOMAIN-CONTAINING PROTEIN 2A-RELATED"/>
    <property type="match status" value="1"/>
</dbReference>
<dbReference type="Proteomes" id="UP000233750">
    <property type="component" value="Unassembled WGS sequence"/>
</dbReference>
<reference evidence="4 5" key="1">
    <citation type="submission" date="2017-12" db="EMBL/GenBank/DDBJ databases">
        <title>Sequencing the genomes of 1000 Actinobacteria strains.</title>
        <authorList>
            <person name="Klenk H.-P."/>
        </authorList>
    </citation>
    <scope>NUCLEOTIDE SEQUENCE [LARGE SCALE GENOMIC DNA]</scope>
    <source>
        <strain evidence="4 5">DSM 45165</strain>
    </source>
</reference>
<evidence type="ECO:0000256" key="1">
    <source>
        <dbReference type="ARBA" id="ARBA00010211"/>
    </source>
</evidence>
<dbReference type="AlphaFoldDB" id="A0A2N3WN45"/>
<comment type="caution">
    <text evidence="4">The sequence shown here is derived from an EMBL/GenBank/DDBJ whole genome shotgun (WGS) entry which is preliminary data.</text>
</comment>
<keyword evidence="5" id="KW-1185">Reference proteome</keyword>
<sequence length="301" mass="32734">MLKHKGKSVTHLVRFAEPGHPADIRVGVLDDEGERLRALPVGSMSELLGRPLTEIRELVAAAAGAPAVPASGAQLLPPLDGRMEVWAAGVTYRRSEEARREESADEDIYARVYHAQRPELFFKSAAWRVVTEGQPIVIRADSPNNVPEPELGLLLTSRGEIAGYLVVDDVSSRSIEGENPLYLPQAKIYQGSCAVSAGVRPVWEIDDPLKLDLSMRILRDGREVFSGRANTGEMNRKPAELVEYLLQDNTYPDGVVLSTGTSIVPELDLGLAEGDVVEIEIGEVGTLRTPVVRGAGKLNRD</sequence>
<dbReference type="InterPro" id="IPR036663">
    <property type="entry name" value="Fumarylacetoacetase_C_sf"/>
</dbReference>
<keyword evidence="2" id="KW-0479">Metal-binding</keyword>
<evidence type="ECO:0000313" key="5">
    <source>
        <dbReference type="Proteomes" id="UP000233750"/>
    </source>
</evidence>
<dbReference type="PANTHER" id="PTHR42796:SF7">
    <property type="entry name" value="2-DEHYDRO-3-DEOXY-D-ARABINONATE DEHYDRATASE"/>
    <property type="match status" value="1"/>
</dbReference>
<evidence type="ECO:0000259" key="3">
    <source>
        <dbReference type="Pfam" id="PF01557"/>
    </source>
</evidence>
<gene>
    <name evidence="4" type="ORF">ATK30_6202</name>
</gene>
<dbReference type="InterPro" id="IPR011234">
    <property type="entry name" value="Fumarylacetoacetase-like_C"/>
</dbReference>
<accession>A0A2N3WN45</accession>
<evidence type="ECO:0000313" key="4">
    <source>
        <dbReference type="EMBL" id="PKV95288.1"/>
    </source>
</evidence>
<feature type="domain" description="Fumarylacetoacetase-like C-terminal" evidence="3">
    <location>
        <begin position="86"/>
        <end position="292"/>
    </location>
</feature>
<organism evidence="4 5">
    <name type="scientific">Amycolatopsis echigonensis</name>
    <dbReference type="NCBI Taxonomy" id="2576905"/>
    <lineage>
        <taxon>Bacteria</taxon>
        <taxon>Bacillati</taxon>
        <taxon>Actinomycetota</taxon>
        <taxon>Actinomycetes</taxon>
        <taxon>Pseudonocardiales</taxon>
        <taxon>Pseudonocardiaceae</taxon>
        <taxon>Amycolatopsis</taxon>
    </lineage>
</organism>
<dbReference type="SUPFAM" id="SSF56529">
    <property type="entry name" value="FAH"/>
    <property type="match status" value="1"/>
</dbReference>
<evidence type="ECO:0000256" key="2">
    <source>
        <dbReference type="ARBA" id="ARBA00022723"/>
    </source>
</evidence>
<dbReference type="InterPro" id="IPR051121">
    <property type="entry name" value="FAH"/>
</dbReference>
<dbReference type="GO" id="GO:0003824">
    <property type="term" value="F:catalytic activity"/>
    <property type="evidence" value="ECO:0007669"/>
    <property type="project" value="InterPro"/>
</dbReference>
<dbReference type="GO" id="GO:0044281">
    <property type="term" value="P:small molecule metabolic process"/>
    <property type="evidence" value="ECO:0007669"/>
    <property type="project" value="UniProtKB-ARBA"/>
</dbReference>
<dbReference type="Gene3D" id="3.90.850.10">
    <property type="entry name" value="Fumarylacetoacetase-like, C-terminal domain"/>
    <property type="match status" value="1"/>
</dbReference>